<comment type="caution">
    <text evidence="2">The sequence shown here is derived from an EMBL/GenBank/DDBJ whole genome shotgun (WGS) entry which is preliminary data.</text>
</comment>
<gene>
    <name evidence="2" type="ORF">I8J29_10520</name>
</gene>
<keyword evidence="3" id="KW-1185">Reference proteome</keyword>
<evidence type="ECO:0000256" key="1">
    <source>
        <dbReference type="SAM" id="MobiDB-lite"/>
    </source>
</evidence>
<feature type="compositionally biased region" description="Low complexity" evidence="1">
    <location>
        <begin position="19"/>
        <end position="30"/>
    </location>
</feature>
<organism evidence="2 3">
    <name type="scientific">Paenibacillus artemisiicola</name>
    <dbReference type="NCBI Taxonomy" id="1172618"/>
    <lineage>
        <taxon>Bacteria</taxon>
        <taxon>Bacillati</taxon>
        <taxon>Bacillota</taxon>
        <taxon>Bacilli</taxon>
        <taxon>Bacillales</taxon>
        <taxon>Paenibacillaceae</taxon>
        <taxon>Paenibacillus</taxon>
    </lineage>
</organism>
<dbReference type="Proteomes" id="UP000670947">
    <property type="component" value="Unassembled WGS sequence"/>
</dbReference>
<protein>
    <submittedName>
        <fullName evidence="2">Uncharacterized protein</fullName>
    </submittedName>
</protein>
<feature type="region of interest" description="Disordered" evidence="1">
    <location>
        <begin position="1"/>
        <end position="33"/>
    </location>
</feature>
<sequence length="160" mass="17095">MALLMAGGCGSAPNRDDAAANSGSASGAESPVPAKFEMDQDPFAAAGIEDRQAFLEVFRTVKAAIAKDDMTEVANHILYPLKVNGADGKHRIQTRRDFIDQYKSIITKEVRDAIANQDEKSLFANGQGVMIGSGELWFGGSDDAEQVIGLIAVNHDIGRK</sequence>
<reference evidence="2 3" key="1">
    <citation type="submission" date="2021-03" db="EMBL/GenBank/DDBJ databases">
        <title>Paenibacillus artemisicola MWE-103 whole genome sequence.</title>
        <authorList>
            <person name="Ham Y.J."/>
        </authorList>
    </citation>
    <scope>NUCLEOTIDE SEQUENCE [LARGE SCALE GENOMIC DNA]</scope>
    <source>
        <strain evidence="2 3">MWE-103</strain>
    </source>
</reference>
<evidence type="ECO:0000313" key="3">
    <source>
        <dbReference type="Proteomes" id="UP000670947"/>
    </source>
</evidence>
<dbReference type="RefSeq" id="WP_208847577.1">
    <property type="nucleotide sequence ID" value="NZ_JAGGDJ010000005.1"/>
</dbReference>
<dbReference type="EMBL" id="JAGGDJ010000005">
    <property type="protein sequence ID" value="MBO7744633.1"/>
    <property type="molecule type" value="Genomic_DNA"/>
</dbReference>
<evidence type="ECO:0000313" key="2">
    <source>
        <dbReference type="EMBL" id="MBO7744633.1"/>
    </source>
</evidence>
<proteinExistence type="predicted"/>
<name>A0ABS3W8K7_9BACL</name>
<accession>A0ABS3W8K7</accession>